<dbReference type="GeneID" id="57365970"/>
<organism evidence="3 4">
    <name type="scientific">Pediococcus acidilactici</name>
    <dbReference type="NCBI Taxonomy" id="1254"/>
    <lineage>
        <taxon>Bacteria</taxon>
        <taxon>Bacillati</taxon>
        <taxon>Bacillota</taxon>
        <taxon>Bacilli</taxon>
        <taxon>Lactobacillales</taxon>
        <taxon>Lactobacillaceae</taxon>
        <taxon>Pediococcus</taxon>
        <taxon>Pediococcus acidilactici group</taxon>
    </lineage>
</organism>
<feature type="domain" description="WxL Interacting Protein peptidoglycan binding" evidence="2">
    <location>
        <begin position="47"/>
        <end position="146"/>
    </location>
</feature>
<reference evidence="3" key="2">
    <citation type="submission" date="2023-10" db="EMBL/GenBank/DDBJ databases">
        <authorList>
            <person name="Khurajog B."/>
        </authorList>
    </citation>
    <scope>NUCLEOTIDE SEQUENCE</scope>
    <source>
        <strain evidence="3">BF9</strain>
    </source>
</reference>
<keyword evidence="1" id="KW-1133">Transmembrane helix</keyword>
<evidence type="ECO:0000259" key="2">
    <source>
        <dbReference type="Pfam" id="PF06030"/>
    </source>
</evidence>
<accession>A0AAW8YF18</accession>
<protein>
    <submittedName>
        <fullName evidence="3">DUF916 domain-containing protein</fullName>
    </submittedName>
</protein>
<keyword evidence="1" id="KW-0812">Transmembrane</keyword>
<dbReference type="EMBL" id="JAWJAV010000001">
    <property type="protein sequence ID" value="MDV2620475.1"/>
    <property type="molecule type" value="Genomic_DNA"/>
</dbReference>
<evidence type="ECO:0000256" key="1">
    <source>
        <dbReference type="SAM" id="Phobius"/>
    </source>
</evidence>
<dbReference type="Pfam" id="PF06030">
    <property type="entry name" value="WxLIP_PGBD"/>
    <property type="match status" value="1"/>
</dbReference>
<gene>
    <name evidence="3" type="ORF">R0G89_01830</name>
</gene>
<reference evidence="3" key="1">
    <citation type="journal article" date="2023" name="PeerJ">
        <title>Selection and evaluation of lactic acid bacteria from chicken feces in Thailand as potential probiotics.</title>
        <authorList>
            <person name="Khurajog B."/>
            <person name="Disastra Y."/>
            <person name="Lawwyne L.D."/>
            <person name="Sirichokchatchawan W."/>
            <person name="Niyomtham W."/>
            <person name="Yindee J."/>
            <person name="Hampson D.J."/>
            <person name="Prapasarakul N."/>
        </authorList>
    </citation>
    <scope>NUCLEOTIDE SEQUENCE</scope>
    <source>
        <strain evidence="3">BF9</strain>
    </source>
</reference>
<proteinExistence type="predicted"/>
<evidence type="ECO:0000313" key="3">
    <source>
        <dbReference type="EMBL" id="MDV2620475.1"/>
    </source>
</evidence>
<dbReference type="RefSeq" id="WP_008841029.1">
    <property type="nucleotide sequence ID" value="NZ_CP050079.1"/>
</dbReference>
<dbReference type="Proteomes" id="UP001280897">
    <property type="component" value="Unassembled WGS sequence"/>
</dbReference>
<dbReference type="AlphaFoldDB" id="A0AAW8YF18"/>
<keyword evidence="1" id="KW-0472">Membrane</keyword>
<feature type="transmembrane region" description="Helical" evidence="1">
    <location>
        <begin position="305"/>
        <end position="327"/>
    </location>
</feature>
<evidence type="ECO:0000313" key="4">
    <source>
        <dbReference type="Proteomes" id="UP001280897"/>
    </source>
</evidence>
<sequence length="332" mass="36626">MLILLLEIGIAGLSVHAAQRNGSALKVTVQAGERSTSPTDIRFSPKVNKEYSFIVTVNNTSSKEINVAVFPSVGTATSGGITYVKSTKNLLNDKYALPKYTKITPIGDKLRNGALKLQAKQSKRLRVVINVTQDLQGELLGGINFAQTIGKRVNRRLINVVKVYQKVVVVRLRMRDLVKRKGLTYVNFKFTNAKSAALLSYDVLNNNPLIAYAESGSYQVLNPKGRVIAKGNLEKNKVVLTPVTRTQLNVPLLDGAKLIPGNYKFLVTSNGKHRVYKFTYTKKQLNNFVKKNGKPTHVTIKTGHAGMIIFGVAVLATLILVITGFYVRKKRT</sequence>
<dbReference type="InterPro" id="IPR010317">
    <property type="entry name" value="WxLIP_PGBD"/>
</dbReference>
<comment type="caution">
    <text evidence="3">The sequence shown here is derived from an EMBL/GenBank/DDBJ whole genome shotgun (WGS) entry which is preliminary data.</text>
</comment>
<name>A0AAW8YF18_PEDAC</name>